<name>A0A0V0TFZ7_9BILA</name>
<dbReference type="Proteomes" id="UP000055048">
    <property type="component" value="Unassembled WGS sequence"/>
</dbReference>
<evidence type="ECO:0000256" key="1">
    <source>
        <dbReference type="SAM" id="MobiDB-lite"/>
    </source>
</evidence>
<reference evidence="2 3" key="1">
    <citation type="submission" date="2015-01" db="EMBL/GenBank/DDBJ databases">
        <title>Evolution of Trichinella species and genotypes.</title>
        <authorList>
            <person name="Korhonen P.K."/>
            <person name="Edoardo P."/>
            <person name="Giuseppe L.R."/>
            <person name="Gasser R.B."/>
        </authorList>
    </citation>
    <scope>NUCLEOTIDE SEQUENCE [LARGE SCALE GENOMIC DNA]</scope>
    <source>
        <strain evidence="2">ISS417</strain>
    </source>
</reference>
<evidence type="ECO:0000313" key="3">
    <source>
        <dbReference type="Proteomes" id="UP000055048"/>
    </source>
</evidence>
<gene>
    <name evidence="2" type="ORF">T05_182</name>
</gene>
<protein>
    <submittedName>
        <fullName evidence="2">Uncharacterized protein</fullName>
    </submittedName>
</protein>
<feature type="region of interest" description="Disordered" evidence="1">
    <location>
        <begin position="1"/>
        <end position="23"/>
    </location>
</feature>
<keyword evidence="3" id="KW-1185">Reference proteome</keyword>
<proteinExistence type="predicted"/>
<accession>A0A0V0TFZ7</accession>
<organism evidence="2 3">
    <name type="scientific">Trichinella murrelli</name>
    <dbReference type="NCBI Taxonomy" id="144512"/>
    <lineage>
        <taxon>Eukaryota</taxon>
        <taxon>Metazoa</taxon>
        <taxon>Ecdysozoa</taxon>
        <taxon>Nematoda</taxon>
        <taxon>Enoplea</taxon>
        <taxon>Dorylaimia</taxon>
        <taxon>Trichinellida</taxon>
        <taxon>Trichinellidae</taxon>
        <taxon>Trichinella</taxon>
    </lineage>
</organism>
<dbReference type="AlphaFoldDB" id="A0A0V0TFZ7"/>
<evidence type="ECO:0000313" key="2">
    <source>
        <dbReference type="EMBL" id="KRX37862.1"/>
    </source>
</evidence>
<dbReference type="EMBL" id="JYDJ01000291">
    <property type="protein sequence ID" value="KRX37862.1"/>
    <property type="molecule type" value="Genomic_DNA"/>
</dbReference>
<comment type="caution">
    <text evidence="2">The sequence shown here is derived from an EMBL/GenBank/DDBJ whole genome shotgun (WGS) entry which is preliminary data.</text>
</comment>
<sequence length="76" mass="8117">MKEGRKGVELCSDGRNSGGQGAVGGGSTLSGWKNWQAGIHFYLGEEEMAGWEFRSVIEFSMGGGGIGVRLYNSSWV</sequence>